<protein>
    <submittedName>
        <fullName evidence="3">Uncharacterized protein</fullName>
    </submittedName>
</protein>
<evidence type="ECO:0000313" key="2">
    <source>
        <dbReference type="EMBL" id="CAA0382714.1"/>
    </source>
</evidence>
<sequence>MGSTKTLVTCFLTIILAVSLSNHNVLAIDAGIKGFDTDHCDTRCYGRDECMNYCIKAGFPKGGQCGSLCIPCGFKCCCQK</sequence>
<dbReference type="Proteomes" id="UP000426265">
    <property type="component" value="Unassembled WGS sequence"/>
</dbReference>
<evidence type="ECO:0000313" key="4">
    <source>
        <dbReference type="Proteomes" id="UP000426265"/>
    </source>
</evidence>
<evidence type="ECO:0000313" key="5">
    <source>
        <dbReference type="Proteomes" id="UP000434276"/>
    </source>
</evidence>
<dbReference type="EMBL" id="CACRSJ010000106">
    <property type="protein sequence ID" value="VYS57657.1"/>
    <property type="molecule type" value="Genomic_DNA"/>
</dbReference>
<accession>A0A654F803</accession>
<evidence type="ECO:0000313" key="3">
    <source>
        <dbReference type="EMBL" id="VYS57657.1"/>
    </source>
</evidence>
<dbReference type="RefSeq" id="NP_001030715.1">
    <property type="nucleotide sequence ID" value="NM_001035638.3"/>
</dbReference>
<dbReference type="SMR" id="A0A654F803"/>
<dbReference type="OMA" id="ECMNYCI"/>
<dbReference type="EMBL" id="CACSHJ010000089">
    <property type="protein sequence ID" value="CAA0382714.1"/>
    <property type="molecule type" value="Genomic_DNA"/>
</dbReference>
<dbReference type="ExpressionAtlas" id="A0A654F803">
    <property type="expression patterns" value="baseline and differential"/>
</dbReference>
<evidence type="ECO:0000256" key="1">
    <source>
        <dbReference type="SAM" id="SignalP"/>
    </source>
</evidence>
<accession>A0A5S9XCW8</accession>
<keyword evidence="1" id="KW-0732">Signal</keyword>
<dbReference type="KEGG" id="ath:AT3G17155"/>
<organism evidence="3 4">
    <name type="scientific">Arabidopsis thaliana</name>
    <name type="common">Mouse-ear cress</name>
    <dbReference type="NCBI Taxonomy" id="3702"/>
    <lineage>
        <taxon>Eukaryota</taxon>
        <taxon>Viridiplantae</taxon>
        <taxon>Streptophyta</taxon>
        <taxon>Embryophyta</taxon>
        <taxon>Tracheophyta</taxon>
        <taxon>Spermatophyta</taxon>
        <taxon>Magnoliopsida</taxon>
        <taxon>eudicotyledons</taxon>
        <taxon>Gunneridae</taxon>
        <taxon>Pentapetalae</taxon>
        <taxon>rosids</taxon>
        <taxon>malvids</taxon>
        <taxon>Brassicales</taxon>
        <taxon>Brassicaceae</taxon>
        <taxon>Camelineae</taxon>
        <taxon>Arabidopsis</taxon>
    </lineage>
</organism>
<reference evidence="3 4" key="1">
    <citation type="submission" date="2019-11" db="EMBL/GenBank/DDBJ databases">
        <authorList>
            <person name="Jiao W.-B."/>
            <person name="Schneeberger K."/>
        </authorList>
    </citation>
    <scope>NUCLEOTIDE SEQUENCE [LARGE SCALE GENOMIC DNA]</scope>
    <source>
        <strain evidence="4">cv. An-1</strain>
        <strain evidence="5">cv. C24</strain>
    </source>
</reference>
<dbReference type="AlphaFoldDB" id="A0A654F803"/>
<name>A0A654F803_ARATH</name>
<feature type="signal peptide" evidence="1">
    <location>
        <begin position="1"/>
        <end position="27"/>
    </location>
</feature>
<dbReference type="Proteomes" id="UP000434276">
    <property type="component" value="Unassembled WGS sequence"/>
</dbReference>
<feature type="chain" id="PRO_5038308583" evidence="1">
    <location>
        <begin position="28"/>
        <end position="80"/>
    </location>
</feature>
<gene>
    <name evidence="3" type="ORF">AN1_LOCUS13106</name>
    <name evidence="2" type="ORF">C24_LOCUS12937</name>
</gene>
<dbReference type="OrthoDB" id="1020793at2759"/>
<proteinExistence type="predicted"/>